<organism evidence="1 2">
    <name type="scientific">Dioscorea alata</name>
    <name type="common">Purple yam</name>
    <dbReference type="NCBI Taxonomy" id="55571"/>
    <lineage>
        <taxon>Eukaryota</taxon>
        <taxon>Viridiplantae</taxon>
        <taxon>Streptophyta</taxon>
        <taxon>Embryophyta</taxon>
        <taxon>Tracheophyta</taxon>
        <taxon>Spermatophyta</taxon>
        <taxon>Magnoliopsida</taxon>
        <taxon>Liliopsida</taxon>
        <taxon>Dioscoreales</taxon>
        <taxon>Dioscoreaceae</taxon>
        <taxon>Dioscorea</taxon>
    </lineage>
</organism>
<evidence type="ECO:0000313" key="1">
    <source>
        <dbReference type="EMBL" id="KAH7672896.1"/>
    </source>
</evidence>
<reference evidence="2" key="1">
    <citation type="journal article" date="2022" name="Nat. Commun.">
        <title>Chromosome evolution and the genetic basis of agronomically important traits in greater yam.</title>
        <authorList>
            <person name="Bredeson J.V."/>
            <person name="Lyons J.B."/>
            <person name="Oniyinde I.O."/>
            <person name="Okereke N.R."/>
            <person name="Kolade O."/>
            <person name="Nnabue I."/>
            <person name="Nwadili C.O."/>
            <person name="Hribova E."/>
            <person name="Parker M."/>
            <person name="Nwogha J."/>
            <person name="Shu S."/>
            <person name="Carlson J."/>
            <person name="Kariba R."/>
            <person name="Muthemba S."/>
            <person name="Knop K."/>
            <person name="Barton G.J."/>
            <person name="Sherwood A.V."/>
            <person name="Lopez-Montes A."/>
            <person name="Asiedu R."/>
            <person name="Jamnadass R."/>
            <person name="Muchugi A."/>
            <person name="Goodstein D."/>
            <person name="Egesi C.N."/>
            <person name="Featherston J."/>
            <person name="Asfaw A."/>
            <person name="Simpson G.G."/>
            <person name="Dolezel J."/>
            <person name="Hendre P.S."/>
            <person name="Van Deynze A."/>
            <person name="Kumar P.L."/>
            <person name="Obidiegwu J.E."/>
            <person name="Bhattacharjee R."/>
            <person name="Rokhsar D.S."/>
        </authorList>
    </citation>
    <scope>NUCLEOTIDE SEQUENCE [LARGE SCALE GENOMIC DNA]</scope>
    <source>
        <strain evidence="2">cv. TDa95/00328</strain>
    </source>
</reference>
<protein>
    <submittedName>
        <fullName evidence="1">ADP-ribosylation-containing protein</fullName>
    </submittedName>
</protein>
<sequence length="401" mass="43693">MAFVPSMISNGFRYALFLFLLHLGCFFFPSSSTMNDPKNQLSPCKRRKISPVISSSSSPPTSSSSSSSSCSGVKAQKSLSVKSYIFHLLSFRKPGIIINGDDQASTSIPTPTSPTPPLALSPAKSPSLFVEIRATTHVKRPSFTSRADVHPCLVCGEVMPEPRLLDLHHATKHSLTLLSAADSGKNIIEMIFQSGWPKGRSLTIQRILKIHNTAKTLARFEEYREMVRSRAARRPGGGDERCMADGNERLRFYCTTALCSMGTVGVCGSQYCNACGIVRCGFSGKHAELEGIPTRSTSWGAHTALPEELEEEFGFLRVKRVMVVCRVVAGRVARGDAGEEEEEEEEKGKGGYDSMVVVGPGKESGARSTNWLGGTGNEEEDELLVFNARALLPCFLIIYNL</sequence>
<gene>
    <name evidence="1" type="ORF">IHE45_09G087600</name>
</gene>
<comment type="caution">
    <text evidence="1">The sequence shown here is derived from an EMBL/GenBank/DDBJ whole genome shotgun (WGS) entry which is preliminary data.</text>
</comment>
<accession>A0ACB7VGK3</accession>
<evidence type="ECO:0000313" key="2">
    <source>
        <dbReference type="Proteomes" id="UP000827976"/>
    </source>
</evidence>
<dbReference type="EMBL" id="CM037019">
    <property type="protein sequence ID" value="KAH7672896.1"/>
    <property type="molecule type" value="Genomic_DNA"/>
</dbReference>
<name>A0ACB7VGK3_DIOAL</name>
<keyword evidence="2" id="KW-1185">Reference proteome</keyword>
<dbReference type="Proteomes" id="UP000827976">
    <property type="component" value="Chromosome 9"/>
</dbReference>
<proteinExistence type="predicted"/>